<name>A0A941DMF2_9BURK</name>
<dbReference type="RefSeq" id="WP_212688833.1">
    <property type="nucleotide sequence ID" value="NZ_JAGSPN010000013.1"/>
</dbReference>
<proteinExistence type="predicted"/>
<dbReference type="EMBL" id="JAGSPN010000013">
    <property type="protein sequence ID" value="MBR7783553.1"/>
    <property type="molecule type" value="Genomic_DNA"/>
</dbReference>
<dbReference type="SUPFAM" id="SSF56935">
    <property type="entry name" value="Porins"/>
    <property type="match status" value="1"/>
</dbReference>
<keyword evidence="3" id="KW-1185">Reference proteome</keyword>
<gene>
    <name evidence="2" type="ORF">KDM89_15520</name>
</gene>
<keyword evidence="1" id="KW-0732">Signal</keyword>
<feature type="signal peptide" evidence="1">
    <location>
        <begin position="1"/>
        <end position="28"/>
    </location>
</feature>
<dbReference type="AlphaFoldDB" id="A0A941DMF2"/>
<organism evidence="2 3">
    <name type="scientific">Undibacterium luofuense</name>
    <dbReference type="NCBI Taxonomy" id="2828733"/>
    <lineage>
        <taxon>Bacteria</taxon>
        <taxon>Pseudomonadati</taxon>
        <taxon>Pseudomonadota</taxon>
        <taxon>Betaproteobacteria</taxon>
        <taxon>Burkholderiales</taxon>
        <taxon>Oxalobacteraceae</taxon>
        <taxon>Undibacterium</taxon>
    </lineage>
</organism>
<dbReference type="Proteomes" id="UP000680067">
    <property type="component" value="Unassembled WGS sequence"/>
</dbReference>
<reference evidence="2" key="1">
    <citation type="submission" date="2021-04" db="EMBL/GenBank/DDBJ databases">
        <title>novel species isolated from subtropical streams in China.</title>
        <authorList>
            <person name="Lu H."/>
        </authorList>
    </citation>
    <scope>NUCLEOTIDE SEQUENCE</scope>
    <source>
        <strain evidence="2">LFS511W</strain>
    </source>
</reference>
<sequence length="432" mass="48765">MQNRHSPTPVRCRLSVLLMILLSVNAYASPDDPELEALTLADTMQKKPEKASDWRAFAEVASGYARLRDGGNETSQRLSIDAQFDKTLTPAWRLFFSDRVDLNWPATSNGDRAINTLKEAGVSWKPGENTLLDAGRINARYGIALGYNPTDFFKSYAVRSAVSVDPASLRENRQGSVMLRAQQLWDSGSLTLIASPRLADLQMQSGWNPNIGATNHNDRYLLAISQKIGDFTPQGLIFQEKGQKPRFGLNLSHLLNDATVFNLEWSGGYALKQTDAAFAAYNPAFRAGEQQWQQQIATGISYTTSNKLTLTAEAHYNSAAPDNQAWQQLQNGSLPSYLLYRAYSQQTQNLTTRRQLFLHATWQDAIIPHLDLSTMITHIPEDRSRRYWLEARYHKDFWEVGFQVERNAGSVHSVYGLSQSDTKYLFSIRIFR</sequence>
<evidence type="ECO:0000313" key="3">
    <source>
        <dbReference type="Proteomes" id="UP000680067"/>
    </source>
</evidence>
<evidence type="ECO:0000313" key="2">
    <source>
        <dbReference type="EMBL" id="MBR7783553.1"/>
    </source>
</evidence>
<protein>
    <submittedName>
        <fullName evidence="2">Uncharacterized protein</fullName>
    </submittedName>
</protein>
<feature type="chain" id="PRO_5037589477" evidence="1">
    <location>
        <begin position="29"/>
        <end position="432"/>
    </location>
</feature>
<accession>A0A941DMF2</accession>
<comment type="caution">
    <text evidence="2">The sequence shown here is derived from an EMBL/GenBank/DDBJ whole genome shotgun (WGS) entry which is preliminary data.</text>
</comment>
<evidence type="ECO:0000256" key="1">
    <source>
        <dbReference type="SAM" id="SignalP"/>
    </source>
</evidence>